<dbReference type="GO" id="GO:0016020">
    <property type="term" value="C:membrane"/>
    <property type="evidence" value="ECO:0007669"/>
    <property type="project" value="InterPro"/>
</dbReference>
<feature type="transmembrane region" description="Helical" evidence="1">
    <location>
        <begin position="92"/>
        <end position="114"/>
    </location>
</feature>
<evidence type="ECO:0000256" key="1">
    <source>
        <dbReference type="SAM" id="Phobius"/>
    </source>
</evidence>
<dbReference type="Gene3D" id="1.10.1450.10">
    <property type="entry name" value="Tetraspanin"/>
    <property type="match status" value="1"/>
</dbReference>
<evidence type="ECO:0008006" key="4">
    <source>
        <dbReference type="Google" id="ProtNLM"/>
    </source>
</evidence>
<comment type="caution">
    <text evidence="2">The sequence shown here is derived from an EMBL/GenBank/DDBJ whole genome shotgun (WGS) entry which is preliminary data.</text>
</comment>
<feature type="transmembrane region" description="Helical" evidence="1">
    <location>
        <begin position="21"/>
        <end position="44"/>
    </location>
</feature>
<keyword evidence="1" id="KW-0472">Membrane</keyword>
<dbReference type="OrthoDB" id="6239677at2759"/>
<keyword evidence="1" id="KW-0812">Transmembrane</keyword>
<dbReference type="Proteomes" id="UP001059596">
    <property type="component" value="Unassembled WGS sequence"/>
</dbReference>
<keyword evidence="1" id="KW-1133">Transmembrane helix</keyword>
<accession>A0A9Q0BR53</accession>
<reference evidence="2" key="1">
    <citation type="journal article" date="2023" name="Genome Biol. Evol.">
        <title>Long-read-based Genome Assembly of Drosophila gunungcola Reveals Fewer Chemosensory Genes in Flower-breeding Species.</title>
        <authorList>
            <person name="Negi A."/>
            <person name="Liao B.Y."/>
            <person name="Yeh S.D."/>
        </authorList>
    </citation>
    <scope>NUCLEOTIDE SEQUENCE</scope>
    <source>
        <strain evidence="2">Sukarami</strain>
    </source>
</reference>
<gene>
    <name evidence="2" type="ORF">M5D96_006793</name>
</gene>
<sequence>MADSRRSSMIRRRWHDLKLRICRYVFYFLWVVNFIFTIADTYVYYQRLKEHIGCWMCLFKTYMIIAMFLSILMVPLLIVALPLVVSELSSGLRIYVTILFLATWLQMMLTILLAQEYHAITDVLRLWMNDKSLEFFEFHSKCCGVVGPGDYVLLEKMIPLSCYKDRSGSPEDLYKAGCSTRSLKPPIVPIIQVISVLIQYALVLVLVVYLVILIRSEIRRRTLWSVRTTEVYGDESDVSAD</sequence>
<dbReference type="InterPro" id="IPR008952">
    <property type="entry name" value="Tetraspanin_EC2_sf"/>
</dbReference>
<dbReference type="AlphaFoldDB" id="A0A9Q0BR53"/>
<feature type="transmembrane region" description="Helical" evidence="1">
    <location>
        <begin position="64"/>
        <end position="85"/>
    </location>
</feature>
<evidence type="ECO:0000313" key="3">
    <source>
        <dbReference type="Proteomes" id="UP001059596"/>
    </source>
</evidence>
<dbReference type="SUPFAM" id="SSF48652">
    <property type="entry name" value="Tetraspanin"/>
    <property type="match status" value="1"/>
</dbReference>
<evidence type="ECO:0000313" key="2">
    <source>
        <dbReference type="EMBL" id="KAI8040850.1"/>
    </source>
</evidence>
<name>A0A9Q0BR53_9MUSC</name>
<protein>
    <recommendedName>
        <fullName evidence="4">Tetraspanin</fullName>
    </recommendedName>
</protein>
<keyword evidence="3" id="KW-1185">Reference proteome</keyword>
<organism evidence="2 3">
    <name type="scientific">Drosophila gunungcola</name>
    <name type="common">fruit fly</name>
    <dbReference type="NCBI Taxonomy" id="103775"/>
    <lineage>
        <taxon>Eukaryota</taxon>
        <taxon>Metazoa</taxon>
        <taxon>Ecdysozoa</taxon>
        <taxon>Arthropoda</taxon>
        <taxon>Hexapoda</taxon>
        <taxon>Insecta</taxon>
        <taxon>Pterygota</taxon>
        <taxon>Neoptera</taxon>
        <taxon>Endopterygota</taxon>
        <taxon>Diptera</taxon>
        <taxon>Brachycera</taxon>
        <taxon>Muscomorpha</taxon>
        <taxon>Ephydroidea</taxon>
        <taxon>Drosophilidae</taxon>
        <taxon>Drosophila</taxon>
        <taxon>Sophophora</taxon>
    </lineage>
</organism>
<proteinExistence type="predicted"/>
<dbReference type="EMBL" id="JAMKOV010000004">
    <property type="protein sequence ID" value="KAI8040850.1"/>
    <property type="molecule type" value="Genomic_DNA"/>
</dbReference>
<dbReference type="CDD" id="cd03127">
    <property type="entry name" value="tetraspanin_LEL"/>
    <property type="match status" value="1"/>
</dbReference>
<feature type="transmembrane region" description="Helical" evidence="1">
    <location>
        <begin position="190"/>
        <end position="214"/>
    </location>
</feature>